<evidence type="ECO:0000313" key="2">
    <source>
        <dbReference type="Proteomes" id="UP001607302"/>
    </source>
</evidence>
<feature type="non-terminal residue" evidence="1">
    <location>
        <position position="1"/>
    </location>
</feature>
<reference evidence="1 2" key="1">
    <citation type="journal article" date="2024" name="Ann. Entomol. Soc. Am.">
        <title>Genomic analyses of the southern and eastern yellowjacket wasps (Hymenoptera: Vespidae) reveal evolutionary signatures of social life.</title>
        <authorList>
            <person name="Catto M.A."/>
            <person name="Caine P.B."/>
            <person name="Orr S.E."/>
            <person name="Hunt B.G."/>
            <person name="Goodisman M.A.D."/>
        </authorList>
    </citation>
    <scope>NUCLEOTIDE SEQUENCE [LARGE SCALE GENOMIC DNA]</scope>
    <source>
        <strain evidence="1">233</strain>
        <tissue evidence="1">Head and thorax</tissue>
    </source>
</reference>
<proteinExistence type="predicted"/>
<sequence length="96" mass="10940">IEKLQARGEAIARNERDTTSGFLSSVLPKNFTIRNGIRQRTMNDGRMEDVRRLDFCHQFYISTIRNGIRHGATSDAGVEVSFVIINSRIWALCLDI</sequence>
<dbReference type="EMBL" id="JAUDFV010000149">
    <property type="protein sequence ID" value="KAL2719683.1"/>
    <property type="molecule type" value="Genomic_DNA"/>
</dbReference>
<comment type="caution">
    <text evidence="1">The sequence shown here is derived from an EMBL/GenBank/DDBJ whole genome shotgun (WGS) entry which is preliminary data.</text>
</comment>
<organism evidence="1 2">
    <name type="scientific">Vespula squamosa</name>
    <name type="common">Southern yellow jacket</name>
    <name type="synonym">Wasp</name>
    <dbReference type="NCBI Taxonomy" id="30214"/>
    <lineage>
        <taxon>Eukaryota</taxon>
        <taxon>Metazoa</taxon>
        <taxon>Ecdysozoa</taxon>
        <taxon>Arthropoda</taxon>
        <taxon>Hexapoda</taxon>
        <taxon>Insecta</taxon>
        <taxon>Pterygota</taxon>
        <taxon>Neoptera</taxon>
        <taxon>Endopterygota</taxon>
        <taxon>Hymenoptera</taxon>
        <taxon>Apocrita</taxon>
        <taxon>Aculeata</taxon>
        <taxon>Vespoidea</taxon>
        <taxon>Vespidae</taxon>
        <taxon>Vespinae</taxon>
        <taxon>Vespula</taxon>
    </lineage>
</organism>
<keyword evidence="2" id="KW-1185">Reference proteome</keyword>
<accession>A0ABD2AGE9</accession>
<dbReference type="AlphaFoldDB" id="A0ABD2AGE9"/>
<evidence type="ECO:0000313" key="1">
    <source>
        <dbReference type="EMBL" id="KAL2719683.1"/>
    </source>
</evidence>
<name>A0ABD2AGE9_VESSQ</name>
<gene>
    <name evidence="1" type="ORF">V1478_011145</name>
</gene>
<dbReference type="Proteomes" id="UP001607302">
    <property type="component" value="Unassembled WGS sequence"/>
</dbReference>
<protein>
    <submittedName>
        <fullName evidence="1">Uncharacterized protein</fullName>
    </submittedName>
</protein>